<sequence length="363" mass="40424">FYEEAAKAWELYGTKVGDAGSGEAIHGLVSAISRVSAPSSKSLENASMLVERLVQRSPEAETIEDSIDDVDPEELEGMDVSVGSWKVATAAAAEGEDVEVKKRHRKRKPRYPKGFDPENPSAFKKPDPERWLPKHERSDYRRKMKKKQMQLMRGPQGVVPTDGENVKTGPSTAQLEVSTERQTQHQKRRKNQRKRNSERKRRVGHLLSAYYSRTDSEVGATIGYACIEGVLLGSGDCVNGSTVPLSTSLQSSQHALSREIRQLHQRVEEGTYNDYELLVQTCIPSTGILNTAKVGRYREQAEALTQAVSQIDEDCRGLASSDLPMDKMERITELAATRDLVDLVAELLMLDRTVWPYASYGSA</sequence>
<gene>
    <name evidence="8" type="primary">SRP72_1</name>
    <name evidence="8" type="ORF">FOZ62_000629</name>
</gene>
<dbReference type="PANTHER" id="PTHR14094">
    <property type="entry name" value="SIGNAL RECOGNITION PARTICLE 72"/>
    <property type="match status" value="1"/>
</dbReference>
<evidence type="ECO:0000259" key="7">
    <source>
        <dbReference type="Pfam" id="PF08492"/>
    </source>
</evidence>
<dbReference type="GO" id="GO:0005783">
    <property type="term" value="C:endoplasmic reticulum"/>
    <property type="evidence" value="ECO:0007669"/>
    <property type="project" value="UniProtKB-SubCell"/>
</dbReference>
<dbReference type="Proteomes" id="UP000574390">
    <property type="component" value="Unassembled WGS sequence"/>
</dbReference>
<proteinExistence type="predicted"/>
<comment type="caution">
    <text evidence="8">The sequence shown here is derived from an EMBL/GenBank/DDBJ whole genome shotgun (WGS) entry which is preliminary data.</text>
</comment>
<evidence type="ECO:0000256" key="6">
    <source>
        <dbReference type="SAM" id="MobiDB-lite"/>
    </source>
</evidence>
<evidence type="ECO:0000256" key="1">
    <source>
        <dbReference type="ARBA" id="ARBA00004240"/>
    </source>
</evidence>
<keyword evidence="3" id="KW-0963">Cytoplasm</keyword>
<evidence type="ECO:0000256" key="5">
    <source>
        <dbReference type="ARBA" id="ARBA00023274"/>
    </source>
</evidence>
<feature type="compositionally biased region" description="Basic residues" evidence="6">
    <location>
        <begin position="101"/>
        <end position="111"/>
    </location>
</feature>
<evidence type="ECO:0000256" key="3">
    <source>
        <dbReference type="ARBA" id="ARBA00022490"/>
    </source>
</evidence>
<feature type="non-terminal residue" evidence="8">
    <location>
        <position position="363"/>
    </location>
</feature>
<dbReference type="GO" id="GO:0006614">
    <property type="term" value="P:SRP-dependent cotranslational protein targeting to membrane"/>
    <property type="evidence" value="ECO:0007669"/>
    <property type="project" value="InterPro"/>
</dbReference>
<feature type="domain" description="Signal recognition particle SRP72 subunit RNA-binding" evidence="7">
    <location>
        <begin position="90"/>
        <end position="141"/>
    </location>
</feature>
<keyword evidence="5" id="KW-0687">Ribonucleoprotein</keyword>
<accession>A0A7J6U4W5</accession>
<feature type="compositionally biased region" description="Polar residues" evidence="6">
    <location>
        <begin position="168"/>
        <end position="177"/>
    </location>
</feature>
<dbReference type="InterPro" id="IPR013699">
    <property type="entry name" value="Signal_recog_part_SRP72_RNA-bd"/>
</dbReference>
<dbReference type="EMBL" id="JABANM010002471">
    <property type="protein sequence ID" value="KAF4752498.1"/>
    <property type="molecule type" value="Genomic_DNA"/>
</dbReference>
<organism evidence="8 9">
    <name type="scientific">Perkinsus olseni</name>
    <name type="common">Perkinsus atlanticus</name>
    <dbReference type="NCBI Taxonomy" id="32597"/>
    <lineage>
        <taxon>Eukaryota</taxon>
        <taxon>Sar</taxon>
        <taxon>Alveolata</taxon>
        <taxon>Perkinsozoa</taxon>
        <taxon>Perkinsea</taxon>
        <taxon>Perkinsida</taxon>
        <taxon>Perkinsidae</taxon>
        <taxon>Perkinsus</taxon>
    </lineage>
</organism>
<evidence type="ECO:0000256" key="4">
    <source>
        <dbReference type="ARBA" id="ARBA00022824"/>
    </source>
</evidence>
<evidence type="ECO:0000313" key="8">
    <source>
        <dbReference type="EMBL" id="KAF4752498.1"/>
    </source>
</evidence>
<dbReference type="GO" id="GO:0005786">
    <property type="term" value="C:signal recognition particle, endoplasmic reticulum targeting"/>
    <property type="evidence" value="ECO:0007669"/>
    <property type="project" value="TreeGrafter"/>
</dbReference>
<reference evidence="8 9" key="1">
    <citation type="submission" date="2020-04" db="EMBL/GenBank/DDBJ databases">
        <title>Perkinsus olseni comparative genomics.</title>
        <authorList>
            <person name="Bogema D.R."/>
        </authorList>
    </citation>
    <scope>NUCLEOTIDE SEQUENCE [LARGE SCALE GENOMIC DNA]</scope>
    <source>
        <strain evidence="8">ATCC PRA-205</strain>
    </source>
</reference>
<dbReference type="Pfam" id="PF08492">
    <property type="entry name" value="SRP72"/>
    <property type="match status" value="1"/>
</dbReference>
<feature type="non-terminal residue" evidence="8">
    <location>
        <position position="1"/>
    </location>
</feature>
<comment type="subcellular location">
    <subcellularLocation>
        <location evidence="2">Cytoplasm</location>
    </subcellularLocation>
    <subcellularLocation>
        <location evidence="1">Endoplasmic reticulum</location>
    </subcellularLocation>
</comment>
<evidence type="ECO:0000256" key="2">
    <source>
        <dbReference type="ARBA" id="ARBA00004496"/>
    </source>
</evidence>
<dbReference type="GO" id="GO:0008312">
    <property type="term" value="F:7S RNA binding"/>
    <property type="evidence" value="ECO:0007669"/>
    <property type="project" value="InterPro"/>
</dbReference>
<feature type="region of interest" description="Disordered" evidence="6">
    <location>
        <begin position="95"/>
        <end position="202"/>
    </location>
</feature>
<dbReference type="PANTHER" id="PTHR14094:SF9">
    <property type="entry name" value="SIGNAL RECOGNITION PARTICLE SUBUNIT SRP72"/>
    <property type="match status" value="1"/>
</dbReference>
<name>A0A7J6U4W5_PEROL</name>
<feature type="compositionally biased region" description="Basic and acidic residues" evidence="6">
    <location>
        <begin position="124"/>
        <end position="141"/>
    </location>
</feature>
<evidence type="ECO:0000313" key="9">
    <source>
        <dbReference type="Proteomes" id="UP000574390"/>
    </source>
</evidence>
<keyword evidence="4" id="KW-0256">Endoplasmic reticulum</keyword>
<dbReference type="InterPro" id="IPR026270">
    <property type="entry name" value="SRP72"/>
</dbReference>
<dbReference type="GO" id="GO:0043022">
    <property type="term" value="F:ribosome binding"/>
    <property type="evidence" value="ECO:0007669"/>
    <property type="project" value="TreeGrafter"/>
</dbReference>
<protein>
    <submittedName>
        <fullName evidence="8">Signal recognition particle core component</fullName>
    </submittedName>
</protein>
<dbReference type="AlphaFoldDB" id="A0A7J6U4W5"/>
<feature type="compositionally biased region" description="Basic residues" evidence="6">
    <location>
        <begin position="184"/>
        <end position="202"/>
    </location>
</feature>